<gene>
    <name evidence="6" type="ORF">CSC94_18320</name>
</gene>
<dbReference type="InterPro" id="IPR013740">
    <property type="entry name" value="Redoxin"/>
</dbReference>
<comment type="subcellular location">
    <subcellularLocation>
        <location evidence="1">Cell envelope</location>
    </subcellularLocation>
</comment>
<dbReference type="GO" id="GO:0030313">
    <property type="term" value="C:cell envelope"/>
    <property type="evidence" value="ECO:0007669"/>
    <property type="project" value="UniProtKB-SubCell"/>
</dbReference>
<dbReference type="InterPro" id="IPR017937">
    <property type="entry name" value="Thioredoxin_CS"/>
</dbReference>
<sequence length="222" mass="22921">MADGKTSLSFKWIAGAAVAAVLAGAGAVYVTMAPSGNGGTQTADVDCPVNAERRAAIDAAATGEVAAFASADPENLSGLSFQGRDGKAMTLADFKGKTILVNLWATWCVPCRKEMPALNGLEQQLGGDEFQVVAINIDTGEPEKVDRFLDEVGVSALGRYSDSSMRIFNEFKKRSLALGLPATVLVDPKGCLLGKINGPAEWDSADAIGLIEAAMGGAAPAQ</sequence>
<dbReference type="PROSITE" id="PS51352">
    <property type="entry name" value="THIOREDOXIN_2"/>
    <property type="match status" value="1"/>
</dbReference>
<comment type="caution">
    <text evidence="6">The sequence shown here is derived from an EMBL/GenBank/DDBJ whole genome shotgun (WGS) entry which is preliminary data.</text>
</comment>
<dbReference type="RefSeq" id="WP_099307822.1">
    <property type="nucleotide sequence ID" value="NZ_PDVP01000014.1"/>
</dbReference>
<feature type="transmembrane region" description="Helical" evidence="4">
    <location>
        <begin position="12"/>
        <end position="32"/>
    </location>
</feature>
<dbReference type="PROSITE" id="PS00194">
    <property type="entry name" value="THIOREDOXIN_1"/>
    <property type="match status" value="1"/>
</dbReference>
<evidence type="ECO:0000313" key="7">
    <source>
        <dbReference type="Proteomes" id="UP000221168"/>
    </source>
</evidence>
<dbReference type="OrthoDB" id="9799347at2"/>
<keyword evidence="4" id="KW-1133">Transmembrane helix</keyword>
<dbReference type="InterPro" id="IPR036249">
    <property type="entry name" value="Thioredoxin-like_sf"/>
</dbReference>
<organism evidence="6 7">
    <name type="scientific">Zhengella mangrovi</name>
    <dbReference type="NCBI Taxonomy" id="1982044"/>
    <lineage>
        <taxon>Bacteria</taxon>
        <taxon>Pseudomonadati</taxon>
        <taxon>Pseudomonadota</taxon>
        <taxon>Alphaproteobacteria</taxon>
        <taxon>Hyphomicrobiales</taxon>
        <taxon>Notoacmeibacteraceae</taxon>
        <taxon>Zhengella</taxon>
    </lineage>
</organism>
<keyword evidence="3" id="KW-0676">Redox-active center</keyword>
<dbReference type="PANTHER" id="PTHR42852:SF13">
    <property type="entry name" value="PROTEIN DIPZ"/>
    <property type="match status" value="1"/>
</dbReference>
<evidence type="ECO:0000256" key="2">
    <source>
        <dbReference type="ARBA" id="ARBA00022748"/>
    </source>
</evidence>
<name>A0A2G1QJB7_9HYPH</name>
<keyword evidence="4" id="KW-0472">Membrane</keyword>
<proteinExistence type="predicted"/>
<dbReference type="PANTHER" id="PTHR42852">
    <property type="entry name" value="THIOL:DISULFIDE INTERCHANGE PROTEIN DSBE"/>
    <property type="match status" value="1"/>
</dbReference>
<evidence type="ECO:0000259" key="5">
    <source>
        <dbReference type="PROSITE" id="PS51352"/>
    </source>
</evidence>
<evidence type="ECO:0000256" key="1">
    <source>
        <dbReference type="ARBA" id="ARBA00004196"/>
    </source>
</evidence>
<dbReference type="Pfam" id="PF08534">
    <property type="entry name" value="Redoxin"/>
    <property type="match status" value="1"/>
</dbReference>
<dbReference type="CDD" id="cd02966">
    <property type="entry name" value="TlpA_like_family"/>
    <property type="match status" value="1"/>
</dbReference>
<keyword evidence="7" id="KW-1185">Reference proteome</keyword>
<dbReference type="SUPFAM" id="SSF52833">
    <property type="entry name" value="Thioredoxin-like"/>
    <property type="match status" value="1"/>
</dbReference>
<dbReference type="InterPro" id="IPR050553">
    <property type="entry name" value="Thioredoxin_ResA/DsbE_sf"/>
</dbReference>
<protein>
    <submittedName>
        <fullName evidence="6">Sodium:dicarboxylate symporter</fullName>
    </submittedName>
</protein>
<dbReference type="GO" id="GO:0015036">
    <property type="term" value="F:disulfide oxidoreductase activity"/>
    <property type="evidence" value="ECO:0007669"/>
    <property type="project" value="UniProtKB-ARBA"/>
</dbReference>
<keyword evidence="2" id="KW-0201">Cytochrome c-type biogenesis</keyword>
<keyword evidence="4" id="KW-0812">Transmembrane</keyword>
<evidence type="ECO:0000256" key="4">
    <source>
        <dbReference type="SAM" id="Phobius"/>
    </source>
</evidence>
<dbReference type="InterPro" id="IPR013766">
    <property type="entry name" value="Thioredoxin_domain"/>
</dbReference>
<reference evidence="6 7" key="1">
    <citation type="submission" date="2017-10" db="EMBL/GenBank/DDBJ databases">
        <title>Sedimentibacterium mangrovi gen. nov., sp. nov., a novel member of family Phyllobacteriacea isolated from mangrove sediment.</title>
        <authorList>
            <person name="Liao H."/>
            <person name="Tian Y."/>
        </authorList>
    </citation>
    <scope>NUCLEOTIDE SEQUENCE [LARGE SCALE GENOMIC DNA]</scope>
    <source>
        <strain evidence="6 7">X9-2-2</strain>
    </source>
</reference>
<evidence type="ECO:0000313" key="6">
    <source>
        <dbReference type="EMBL" id="PHP65550.1"/>
    </source>
</evidence>
<accession>A0A2G1QJB7</accession>
<dbReference type="EMBL" id="PDVP01000014">
    <property type="protein sequence ID" value="PHP65550.1"/>
    <property type="molecule type" value="Genomic_DNA"/>
</dbReference>
<feature type="domain" description="Thioredoxin" evidence="5">
    <location>
        <begin position="60"/>
        <end position="216"/>
    </location>
</feature>
<dbReference type="GO" id="GO:0017004">
    <property type="term" value="P:cytochrome complex assembly"/>
    <property type="evidence" value="ECO:0007669"/>
    <property type="project" value="UniProtKB-KW"/>
</dbReference>
<dbReference type="Proteomes" id="UP000221168">
    <property type="component" value="Unassembled WGS sequence"/>
</dbReference>
<evidence type="ECO:0000256" key="3">
    <source>
        <dbReference type="ARBA" id="ARBA00023284"/>
    </source>
</evidence>
<dbReference type="Gene3D" id="3.40.30.10">
    <property type="entry name" value="Glutaredoxin"/>
    <property type="match status" value="1"/>
</dbReference>
<dbReference type="AlphaFoldDB" id="A0A2G1QJB7"/>
<dbReference type="NCBIfam" id="NF047696">
    <property type="entry name" value="ThlDiSintTplARhiz"/>
    <property type="match status" value="1"/>
</dbReference>